<evidence type="ECO:0000313" key="8">
    <source>
        <dbReference type="EMBL" id="CAA9575339.1"/>
    </source>
</evidence>
<comment type="subcellular location">
    <subcellularLocation>
        <location evidence="1">Cell membrane</location>
        <topology evidence="1">Multi-pass membrane protein</topology>
    </subcellularLocation>
</comment>
<gene>
    <name evidence="8" type="ORF">AVDCRST_MAG33-2989</name>
</gene>
<feature type="domain" description="DUF3817" evidence="7">
    <location>
        <begin position="5"/>
        <end position="88"/>
    </location>
</feature>
<accession>A0A6J4VG10</accession>
<organism evidence="8">
    <name type="scientific">uncultured Thermomicrobiales bacterium</name>
    <dbReference type="NCBI Taxonomy" id="1645740"/>
    <lineage>
        <taxon>Bacteria</taxon>
        <taxon>Pseudomonadati</taxon>
        <taxon>Thermomicrobiota</taxon>
        <taxon>Thermomicrobia</taxon>
        <taxon>Thermomicrobiales</taxon>
        <taxon>environmental samples</taxon>
    </lineage>
</organism>
<evidence type="ECO:0000256" key="5">
    <source>
        <dbReference type="ARBA" id="ARBA00023136"/>
    </source>
</evidence>
<feature type="transmembrane region" description="Helical" evidence="6">
    <location>
        <begin position="65"/>
        <end position="84"/>
    </location>
</feature>
<evidence type="ECO:0000256" key="1">
    <source>
        <dbReference type="ARBA" id="ARBA00004651"/>
    </source>
</evidence>
<evidence type="ECO:0000259" key="7">
    <source>
        <dbReference type="Pfam" id="PF12823"/>
    </source>
</evidence>
<feature type="transmembrane region" description="Helical" evidence="6">
    <location>
        <begin position="36"/>
        <end position="58"/>
    </location>
</feature>
<evidence type="ECO:0000256" key="2">
    <source>
        <dbReference type="ARBA" id="ARBA00022475"/>
    </source>
</evidence>
<protein>
    <recommendedName>
        <fullName evidence="7">DUF3817 domain-containing protein</fullName>
    </recommendedName>
</protein>
<proteinExistence type="predicted"/>
<evidence type="ECO:0000256" key="3">
    <source>
        <dbReference type="ARBA" id="ARBA00022692"/>
    </source>
</evidence>
<feature type="transmembrane region" description="Helical" evidence="6">
    <location>
        <begin position="9"/>
        <end position="30"/>
    </location>
</feature>
<dbReference type="PANTHER" id="PTHR40077:SF2">
    <property type="entry name" value="MEMBRANE PROTEIN"/>
    <property type="match status" value="1"/>
</dbReference>
<dbReference type="GO" id="GO:0005886">
    <property type="term" value="C:plasma membrane"/>
    <property type="evidence" value="ECO:0007669"/>
    <property type="project" value="UniProtKB-SubCell"/>
</dbReference>
<reference evidence="8" key="1">
    <citation type="submission" date="2020-02" db="EMBL/GenBank/DDBJ databases">
        <authorList>
            <person name="Meier V. D."/>
        </authorList>
    </citation>
    <scope>NUCLEOTIDE SEQUENCE</scope>
    <source>
        <strain evidence="8">AVDCRST_MAG33</strain>
    </source>
</reference>
<evidence type="ECO:0000256" key="6">
    <source>
        <dbReference type="SAM" id="Phobius"/>
    </source>
</evidence>
<keyword evidence="2" id="KW-1003">Cell membrane</keyword>
<dbReference type="PANTHER" id="PTHR40077">
    <property type="entry name" value="MEMBRANE PROTEIN-RELATED"/>
    <property type="match status" value="1"/>
</dbReference>
<evidence type="ECO:0000256" key="4">
    <source>
        <dbReference type="ARBA" id="ARBA00022989"/>
    </source>
</evidence>
<sequence length="103" mass="11367">MLRNVFKGVAIAEGFSWLALLVAMVFKYGFSYEHAVAIPGMIHGWMFLAYTALALAMWRTQGWSLRTAIIALVGGVVPLGTWWVERHLGQLERDRSGGTVTAA</sequence>
<keyword evidence="4 6" id="KW-1133">Transmembrane helix</keyword>
<keyword evidence="5 6" id="KW-0472">Membrane</keyword>
<dbReference type="EMBL" id="CADCWK010000374">
    <property type="protein sequence ID" value="CAA9575339.1"/>
    <property type="molecule type" value="Genomic_DNA"/>
</dbReference>
<dbReference type="NCBIfam" id="TIGR03954">
    <property type="entry name" value="integ_memb_HG"/>
    <property type="match status" value="1"/>
</dbReference>
<name>A0A6J4VG10_9BACT</name>
<dbReference type="Pfam" id="PF12823">
    <property type="entry name" value="DUF3817"/>
    <property type="match status" value="1"/>
</dbReference>
<dbReference type="AlphaFoldDB" id="A0A6J4VG10"/>
<dbReference type="InterPro" id="IPR023845">
    <property type="entry name" value="DUF3817_TM"/>
</dbReference>
<keyword evidence="3 6" id="KW-0812">Transmembrane</keyword>